<keyword evidence="6 8" id="KW-0238">DNA-binding</keyword>
<evidence type="ECO:0000256" key="2">
    <source>
        <dbReference type="ARBA" id="ARBA00022741"/>
    </source>
</evidence>
<dbReference type="PANTHER" id="PTHR30455:SF2">
    <property type="entry name" value="TRANSCRIPTIONAL REPRESSOR NRDR"/>
    <property type="match status" value="1"/>
</dbReference>
<dbReference type="InterPro" id="IPR055173">
    <property type="entry name" value="NrdR-like_N"/>
</dbReference>
<dbReference type="PANTHER" id="PTHR30455">
    <property type="entry name" value="TRANSCRIPTIONAL REPRESSOR NRDR"/>
    <property type="match status" value="1"/>
</dbReference>
<evidence type="ECO:0000256" key="5">
    <source>
        <dbReference type="ARBA" id="ARBA00023015"/>
    </source>
</evidence>
<evidence type="ECO:0000256" key="7">
    <source>
        <dbReference type="ARBA" id="ARBA00023163"/>
    </source>
</evidence>
<reference evidence="10" key="1">
    <citation type="journal article" date="2021" name="PeerJ">
        <title>Extensive microbial diversity within the chicken gut microbiome revealed by metagenomics and culture.</title>
        <authorList>
            <person name="Gilroy R."/>
            <person name="Ravi A."/>
            <person name="Getino M."/>
            <person name="Pursley I."/>
            <person name="Horton D.L."/>
            <person name="Alikhan N.F."/>
            <person name="Baker D."/>
            <person name="Gharbi K."/>
            <person name="Hall N."/>
            <person name="Watson M."/>
            <person name="Adriaenssens E.M."/>
            <person name="Foster-Nyarko E."/>
            <person name="Jarju S."/>
            <person name="Secka A."/>
            <person name="Antonio M."/>
            <person name="Oren A."/>
            <person name="Chaudhuri R.R."/>
            <person name="La Ragione R."/>
            <person name="Hildebrand F."/>
            <person name="Pallen M.J."/>
        </authorList>
    </citation>
    <scope>NUCLEOTIDE SEQUENCE</scope>
    <source>
        <strain evidence="10">CHK180-15479</strain>
    </source>
</reference>
<dbReference type="GO" id="GO:0003677">
    <property type="term" value="F:DNA binding"/>
    <property type="evidence" value="ECO:0007669"/>
    <property type="project" value="UniProtKB-KW"/>
</dbReference>
<comment type="function">
    <text evidence="8">Negatively regulates transcription of bacterial ribonucleotide reductase nrd genes and operons by binding to NrdR-boxes.</text>
</comment>
<dbReference type="InterPro" id="IPR005144">
    <property type="entry name" value="ATP-cone_dom"/>
</dbReference>
<organism evidence="10 11">
    <name type="scientific">Candidatus Enterocloster excrementipullorum</name>
    <dbReference type="NCBI Taxonomy" id="2838559"/>
    <lineage>
        <taxon>Bacteria</taxon>
        <taxon>Bacillati</taxon>
        <taxon>Bacillota</taxon>
        <taxon>Clostridia</taxon>
        <taxon>Lachnospirales</taxon>
        <taxon>Lachnospiraceae</taxon>
        <taxon>Enterocloster</taxon>
    </lineage>
</organism>
<dbReference type="PROSITE" id="PS51161">
    <property type="entry name" value="ATP_CONE"/>
    <property type="match status" value="1"/>
</dbReference>
<dbReference type="NCBIfam" id="TIGR00244">
    <property type="entry name" value="transcriptional regulator NrdR"/>
    <property type="match status" value="1"/>
</dbReference>
<dbReference type="Pfam" id="PF22811">
    <property type="entry name" value="Zn_ribbon_NrdR"/>
    <property type="match status" value="1"/>
</dbReference>
<evidence type="ECO:0000313" key="11">
    <source>
        <dbReference type="Proteomes" id="UP000823910"/>
    </source>
</evidence>
<accession>A0A9D2N3A5</accession>
<comment type="similarity">
    <text evidence="8">Belongs to the NrdR family.</text>
</comment>
<dbReference type="Proteomes" id="UP000823910">
    <property type="component" value="Unassembled WGS sequence"/>
</dbReference>
<reference evidence="10" key="2">
    <citation type="submission" date="2021-04" db="EMBL/GenBank/DDBJ databases">
        <authorList>
            <person name="Gilroy R."/>
        </authorList>
    </citation>
    <scope>NUCLEOTIDE SEQUENCE</scope>
    <source>
        <strain evidence="10">CHK180-15479</strain>
    </source>
</reference>
<dbReference type="InterPro" id="IPR003796">
    <property type="entry name" value="RNR_NrdR-like"/>
</dbReference>
<keyword evidence="4 8" id="KW-0067">ATP-binding</keyword>
<keyword evidence="5 8" id="KW-0805">Transcription regulation</keyword>
<feature type="domain" description="ATP-cone" evidence="9">
    <location>
        <begin position="49"/>
        <end position="139"/>
    </location>
</feature>
<dbReference type="Pfam" id="PF03477">
    <property type="entry name" value="ATP-cone"/>
    <property type="match status" value="1"/>
</dbReference>
<keyword evidence="2 8" id="KW-0547">Nucleotide-binding</keyword>
<keyword evidence="8" id="KW-0479">Metal-binding</keyword>
<proteinExistence type="inferred from homology"/>
<keyword evidence="8" id="KW-0863">Zinc-finger</keyword>
<dbReference type="GO" id="GO:0045892">
    <property type="term" value="P:negative regulation of DNA-templated transcription"/>
    <property type="evidence" value="ECO:0007669"/>
    <property type="project" value="UniProtKB-UniRule"/>
</dbReference>
<keyword evidence="1 8" id="KW-0678">Repressor</keyword>
<dbReference type="HAMAP" id="MF_00440">
    <property type="entry name" value="NrdR"/>
    <property type="match status" value="1"/>
</dbReference>
<evidence type="ECO:0000256" key="8">
    <source>
        <dbReference type="HAMAP-Rule" id="MF_00440"/>
    </source>
</evidence>
<evidence type="ECO:0000259" key="9">
    <source>
        <dbReference type="PROSITE" id="PS51161"/>
    </source>
</evidence>
<keyword evidence="7 8" id="KW-0804">Transcription</keyword>
<evidence type="ECO:0000313" key="10">
    <source>
        <dbReference type="EMBL" id="HJC06791.1"/>
    </source>
</evidence>
<name>A0A9D2N3A5_9FIRM</name>
<evidence type="ECO:0000256" key="6">
    <source>
        <dbReference type="ARBA" id="ARBA00023125"/>
    </source>
</evidence>
<protein>
    <recommendedName>
        <fullName evidence="8">Transcriptional repressor NrdR</fullName>
    </recommendedName>
</protein>
<comment type="caution">
    <text evidence="10">The sequence shown here is derived from an EMBL/GenBank/DDBJ whole genome shotgun (WGS) entry which is preliminary data.</text>
</comment>
<gene>
    <name evidence="8 10" type="primary">nrdR</name>
    <name evidence="10" type="ORF">H9704_11670</name>
</gene>
<dbReference type="EMBL" id="DWWT01000059">
    <property type="protein sequence ID" value="HJC06791.1"/>
    <property type="molecule type" value="Genomic_DNA"/>
</dbReference>
<evidence type="ECO:0000256" key="3">
    <source>
        <dbReference type="ARBA" id="ARBA00022833"/>
    </source>
</evidence>
<comment type="cofactor">
    <cofactor evidence="8">
        <name>Zn(2+)</name>
        <dbReference type="ChEBI" id="CHEBI:29105"/>
    </cofactor>
    <text evidence="8">Binds 1 zinc ion.</text>
</comment>
<feature type="zinc finger region" evidence="8">
    <location>
        <begin position="3"/>
        <end position="34"/>
    </location>
</feature>
<keyword evidence="3 8" id="KW-0862">Zinc</keyword>
<evidence type="ECO:0000256" key="1">
    <source>
        <dbReference type="ARBA" id="ARBA00022491"/>
    </source>
</evidence>
<evidence type="ECO:0000256" key="4">
    <source>
        <dbReference type="ARBA" id="ARBA00022840"/>
    </source>
</evidence>
<dbReference type="GO" id="GO:0008270">
    <property type="term" value="F:zinc ion binding"/>
    <property type="evidence" value="ECO:0007669"/>
    <property type="project" value="UniProtKB-UniRule"/>
</dbReference>
<sequence>MKCPFCGKPDTKVIDSRPVDENSSIRRRRQCEGCGKRFTTYEKLETMPLMVIKKDNTREAYDRSKIEAGILHSCHKRPVSPQQIGVMIDEIENQIFAREEREVPTSVIGELVMAKLEEVDEVAYVRFASVYREFKDVNTFMEELGKLLKK</sequence>
<dbReference type="GO" id="GO:0005524">
    <property type="term" value="F:ATP binding"/>
    <property type="evidence" value="ECO:0007669"/>
    <property type="project" value="UniProtKB-UniRule"/>
</dbReference>
<dbReference type="AlphaFoldDB" id="A0A9D2N3A5"/>